<evidence type="ECO:0000256" key="9">
    <source>
        <dbReference type="ARBA" id="ARBA00023012"/>
    </source>
</evidence>
<keyword evidence="3" id="KW-1003">Cell membrane</keyword>
<name>A0A401IIP7_APHSA</name>
<dbReference type="InterPro" id="IPR036097">
    <property type="entry name" value="HisK_dim/P_sf"/>
</dbReference>
<dbReference type="InterPro" id="IPR004358">
    <property type="entry name" value="Sig_transdc_His_kin-like_C"/>
</dbReference>
<dbReference type="OrthoDB" id="9773956at2"/>
<evidence type="ECO:0000256" key="2">
    <source>
        <dbReference type="ARBA" id="ARBA00004236"/>
    </source>
</evidence>
<comment type="catalytic activity">
    <reaction evidence="1 12">
        <text>ATP + protein L-histidine = ADP + protein N-phospho-L-histidine.</text>
        <dbReference type="EC" id="2.7.13.3"/>
    </reaction>
</comment>
<dbReference type="InterPro" id="IPR005467">
    <property type="entry name" value="His_kinase_dom"/>
</dbReference>
<dbReference type="InterPro" id="IPR003661">
    <property type="entry name" value="HisK_dim/P_dom"/>
</dbReference>
<feature type="modified residue" description="Phosphohistidine; by autocatalysis" evidence="12">
    <location>
        <position position="172"/>
    </location>
</feature>
<evidence type="ECO:0000256" key="3">
    <source>
        <dbReference type="ARBA" id="ARBA00022475"/>
    </source>
</evidence>
<dbReference type="InterPro" id="IPR050736">
    <property type="entry name" value="Sensor_HK_Regulatory"/>
</dbReference>
<sequence length="391" mass="45152">MLEPPNLKTTSESDIPAPVSIQLLLFVDERPSSYEHIRQIQGYLDSVKTDNLWELQVIEIHEQPHLVEHFRLVATPALVKVAPEPRQTLAGSNIVNQLKKWWPRWKLAIEEEKIEQSKNGQNIAKTSESLNSLKYSSELIRLSDQIFRLNQEKEELLQQLKFKDQVLAMLAHDLRSPLTAASIAVETLEIAQNNQNIQRHAQLKEQLYQQARKQFRVMNRLITDMLQASKSLNGQLQVKYSQVFLPELCEEILRQYQDRFNAKCLTLSQDIPQDIPLVYGNQELIRQVIVNLLDNAIKYTPEEGEVTVSILHRTTQKIQVSVCDTGPGIPEEKRELIFEGHFRLKRDQEKEGYGLGLSLCRKIVRAHYGQIWVDSILGQGSCFHFTLPVYR</sequence>
<dbReference type="EMBL" id="BDQK01000013">
    <property type="protein sequence ID" value="GBF81147.1"/>
    <property type="molecule type" value="Genomic_DNA"/>
</dbReference>
<dbReference type="FunFam" id="1.10.287.130:FF:000154">
    <property type="entry name" value="Adaptive-response sensory kinase"/>
    <property type="match status" value="1"/>
</dbReference>
<dbReference type="CDD" id="cd00075">
    <property type="entry name" value="HATPase"/>
    <property type="match status" value="1"/>
</dbReference>
<keyword evidence="6 12" id="KW-0547">Nucleotide-binding</keyword>
<dbReference type="Pfam" id="PF00512">
    <property type="entry name" value="HisKA"/>
    <property type="match status" value="1"/>
</dbReference>
<dbReference type="GO" id="GO:0000155">
    <property type="term" value="F:phosphorelay sensor kinase activity"/>
    <property type="evidence" value="ECO:0007669"/>
    <property type="project" value="InterPro"/>
</dbReference>
<evidence type="ECO:0000256" key="1">
    <source>
        <dbReference type="ARBA" id="ARBA00000085"/>
    </source>
</evidence>
<keyword evidence="11" id="KW-0472">Membrane</keyword>
<keyword evidence="15" id="KW-1185">Reference proteome</keyword>
<reference evidence="15" key="1">
    <citation type="submission" date="2017-05" db="EMBL/GenBank/DDBJ databases">
        <title>Physiological properties and genetic analysis related to exopolysaccharide production of fresh-water unicellular cyanobacterium Aphanothece sacrum, Suizenji Nori, that has been cultured as a food source in Japan.</title>
        <authorList>
            <person name="Kanesaki Y."/>
            <person name="Yoshikawa S."/>
            <person name="Ohki K."/>
        </authorList>
    </citation>
    <scope>NUCLEOTIDE SEQUENCE [LARGE SCALE GENOMIC DNA]</scope>
    <source>
        <strain evidence="15">FPU1</strain>
    </source>
</reference>
<dbReference type="Pfam" id="PF07689">
    <property type="entry name" value="KaiB"/>
    <property type="match status" value="1"/>
</dbReference>
<comment type="domain">
    <text evidence="12">The N-terminus interacts with KaiC, while the C-terminal histidine kinase domain autophosphorylates and is probably responsible for self-oligomerization. The N-terminal domain stimulates the C-terminus to autophosphorylate.</text>
</comment>
<dbReference type="Gene3D" id="3.40.30.10">
    <property type="entry name" value="Glutaredoxin"/>
    <property type="match status" value="1"/>
</dbReference>
<comment type="subunit">
    <text evidence="12">Homooligomerizes. Interacts with KaiC. Participates in the KaiABC clock complex, whose core is composed of a KaiC homohexamer, 6 KaiB and up to 6 KaiA dimers. SasA and KaiB(fs) compete to bind to KaiC.</text>
</comment>
<dbReference type="GO" id="GO:0005886">
    <property type="term" value="C:plasma membrane"/>
    <property type="evidence" value="ECO:0007669"/>
    <property type="project" value="UniProtKB-SubCell"/>
</dbReference>
<dbReference type="GO" id="GO:0007623">
    <property type="term" value="P:circadian rhythm"/>
    <property type="evidence" value="ECO:0007669"/>
    <property type="project" value="UniProtKB-UniRule"/>
</dbReference>
<dbReference type="CDD" id="cd00082">
    <property type="entry name" value="HisKA"/>
    <property type="match status" value="1"/>
</dbReference>
<dbReference type="InterPro" id="IPR011649">
    <property type="entry name" value="KaiB_domain"/>
</dbReference>
<evidence type="ECO:0000256" key="12">
    <source>
        <dbReference type="HAMAP-Rule" id="MF_01837"/>
    </source>
</evidence>
<comment type="function">
    <text evidence="12">Member of the two-component regulatory system SasA/RpaA involved in genome-wide circadian gene expression. One of several clock output pathways. Participates in the Kai clock protein complex, the main circadian regulator in cyanobacteria, via its interaction with KaiC. KaiC enhances the autophosphorylation activity of SasA, which then transfers its phosphate group to RpaA to activate it. In addition to its output function, recruits fold-shifted KaiB (KaiB(fs)) to KaiC to cooperatively form the KaiB(6):KaiC(6) complex (independent of SasA kinase activity). Required for robustness of the circadian rhythm of gene expression and is involved in clock output, also required for adaptation to light/dark cycles.</text>
</comment>
<evidence type="ECO:0000313" key="15">
    <source>
        <dbReference type="Proteomes" id="UP000287247"/>
    </source>
</evidence>
<dbReference type="EC" id="2.7.13.3" evidence="12"/>
<dbReference type="SUPFAM" id="SSF55874">
    <property type="entry name" value="ATPase domain of HSP90 chaperone/DNA topoisomerase II/histidine kinase"/>
    <property type="match status" value="1"/>
</dbReference>
<proteinExistence type="inferred from homology"/>
<evidence type="ECO:0000256" key="5">
    <source>
        <dbReference type="ARBA" id="ARBA00022679"/>
    </source>
</evidence>
<dbReference type="FunFam" id="3.30.565.10:FF:000023">
    <property type="entry name" value="PAS domain-containing sensor histidine kinase"/>
    <property type="match status" value="1"/>
</dbReference>
<dbReference type="GO" id="GO:0005524">
    <property type="term" value="F:ATP binding"/>
    <property type="evidence" value="ECO:0007669"/>
    <property type="project" value="UniProtKB-KW"/>
</dbReference>
<keyword evidence="8 12" id="KW-0067">ATP-binding</keyword>
<evidence type="ECO:0000259" key="13">
    <source>
        <dbReference type="PROSITE" id="PS50109"/>
    </source>
</evidence>
<comment type="subcellular location">
    <subcellularLocation>
        <location evidence="2">Cell membrane</location>
    </subcellularLocation>
</comment>
<dbReference type="SUPFAM" id="SSF47384">
    <property type="entry name" value="Homodimeric domain of signal transducing histidine kinase"/>
    <property type="match status" value="1"/>
</dbReference>
<dbReference type="SMART" id="SM00387">
    <property type="entry name" value="HATPase_c"/>
    <property type="match status" value="1"/>
</dbReference>
<organism evidence="14 15">
    <name type="scientific">Aphanothece sacrum FPU1</name>
    <dbReference type="NCBI Taxonomy" id="1920663"/>
    <lineage>
        <taxon>Bacteria</taxon>
        <taxon>Bacillati</taxon>
        <taxon>Cyanobacteriota</taxon>
        <taxon>Cyanophyceae</taxon>
        <taxon>Oscillatoriophycideae</taxon>
        <taxon>Chroococcales</taxon>
        <taxon>Aphanothecaceae</taxon>
        <taxon>Aphanothece</taxon>
    </lineage>
</organism>
<dbReference type="CDD" id="cd02978">
    <property type="entry name" value="KaiB_like"/>
    <property type="match status" value="1"/>
</dbReference>
<evidence type="ECO:0000256" key="10">
    <source>
        <dbReference type="ARBA" id="ARBA00023108"/>
    </source>
</evidence>
<dbReference type="AlphaFoldDB" id="A0A401IIP7"/>
<dbReference type="PROSITE" id="PS50109">
    <property type="entry name" value="HIS_KIN"/>
    <property type="match status" value="1"/>
</dbReference>
<dbReference type="InterPro" id="IPR023527">
    <property type="entry name" value="Kinase_SasA"/>
</dbReference>
<keyword evidence="7 12" id="KW-0418">Kinase</keyword>
<accession>A0A401IIP7</accession>
<evidence type="ECO:0000256" key="6">
    <source>
        <dbReference type="ARBA" id="ARBA00022741"/>
    </source>
</evidence>
<dbReference type="InterPro" id="IPR036249">
    <property type="entry name" value="Thioredoxin-like_sf"/>
</dbReference>
<dbReference type="RefSeq" id="WP_124977259.1">
    <property type="nucleotide sequence ID" value="NZ_BDQK01000013.1"/>
</dbReference>
<dbReference type="Proteomes" id="UP000287247">
    <property type="component" value="Unassembled WGS sequence"/>
</dbReference>
<evidence type="ECO:0000313" key="14">
    <source>
        <dbReference type="EMBL" id="GBF81147.1"/>
    </source>
</evidence>
<evidence type="ECO:0000256" key="4">
    <source>
        <dbReference type="ARBA" id="ARBA00022553"/>
    </source>
</evidence>
<keyword evidence="10 12" id="KW-0090">Biological rhythms</keyword>
<keyword evidence="5 12" id="KW-0808">Transferase</keyword>
<dbReference type="SMART" id="SM00388">
    <property type="entry name" value="HisKA"/>
    <property type="match status" value="1"/>
</dbReference>
<protein>
    <recommendedName>
        <fullName evidence="12">Adaptive-response sensory-kinase SasA</fullName>
        <ecNumber evidence="12">2.7.13.3</ecNumber>
    </recommendedName>
    <alternativeName>
        <fullName evidence="12">Sensor histidine kinase SasA</fullName>
    </alternativeName>
</protein>
<dbReference type="Gene3D" id="1.10.287.130">
    <property type="match status" value="1"/>
</dbReference>
<evidence type="ECO:0000256" key="11">
    <source>
        <dbReference type="ARBA" id="ARBA00023136"/>
    </source>
</evidence>
<dbReference type="Pfam" id="PF02518">
    <property type="entry name" value="HATPase_c"/>
    <property type="match status" value="1"/>
</dbReference>
<dbReference type="HAMAP" id="MF_01837">
    <property type="entry name" value="Kinase_SasA"/>
    <property type="match status" value="1"/>
</dbReference>
<feature type="domain" description="Histidine kinase" evidence="13">
    <location>
        <begin position="169"/>
        <end position="391"/>
    </location>
</feature>
<dbReference type="PRINTS" id="PR00344">
    <property type="entry name" value="BCTRLSENSOR"/>
</dbReference>
<keyword evidence="9 12" id="KW-0902">Two-component regulatory system</keyword>
<dbReference type="SUPFAM" id="SSF52833">
    <property type="entry name" value="Thioredoxin-like"/>
    <property type="match status" value="1"/>
</dbReference>
<dbReference type="Gene3D" id="3.30.565.10">
    <property type="entry name" value="Histidine kinase-like ATPase, C-terminal domain"/>
    <property type="match status" value="1"/>
</dbReference>
<evidence type="ECO:0000256" key="7">
    <source>
        <dbReference type="ARBA" id="ARBA00022777"/>
    </source>
</evidence>
<dbReference type="InterPro" id="IPR036890">
    <property type="entry name" value="HATPase_C_sf"/>
</dbReference>
<comment type="caution">
    <text evidence="14">The sequence shown here is derived from an EMBL/GenBank/DDBJ whole genome shotgun (WGS) entry which is preliminary data.</text>
</comment>
<keyword evidence="4 12" id="KW-0597">Phosphoprotein</keyword>
<gene>
    <name evidence="12" type="primary">sasA</name>
    <name evidence="14" type="ORF">AsFPU1_2559</name>
</gene>
<dbReference type="NCBIfam" id="NF006800">
    <property type="entry name" value="PRK09303.1"/>
    <property type="match status" value="1"/>
</dbReference>
<dbReference type="PANTHER" id="PTHR43711:SF26">
    <property type="entry name" value="SENSOR HISTIDINE KINASE RCSC"/>
    <property type="match status" value="1"/>
</dbReference>
<dbReference type="PANTHER" id="PTHR43711">
    <property type="entry name" value="TWO-COMPONENT HISTIDINE KINASE"/>
    <property type="match status" value="1"/>
</dbReference>
<evidence type="ECO:0000256" key="8">
    <source>
        <dbReference type="ARBA" id="ARBA00022840"/>
    </source>
</evidence>
<dbReference type="SMART" id="SM01248">
    <property type="entry name" value="KaiB"/>
    <property type="match status" value="1"/>
</dbReference>
<dbReference type="InterPro" id="IPR003594">
    <property type="entry name" value="HATPase_dom"/>
</dbReference>